<feature type="domain" description="Cyclic nucleotide-binding" evidence="2">
    <location>
        <begin position="9"/>
        <end position="65"/>
    </location>
</feature>
<evidence type="ECO:0000313" key="3">
    <source>
        <dbReference type="EMBL" id="BAB03954.1"/>
    </source>
</evidence>
<dbReference type="KEGG" id="bha:BH0235"/>
<gene>
    <name evidence="3" type="ordered locus">BH0235</name>
</gene>
<keyword evidence="4" id="KW-1185">Reference proteome</keyword>
<dbReference type="AlphaFoldDB" id="Q9KG77"/>
<dbReference type="SUPFAM" id="SSF51206">
    <property type="entry name" value="cAMP-binding domain-like"/>
    <property type="match status" value="1"/>
</dbReference>
<dbReference type="InterPro" id="IPR018490">
    <property type="entry name" value="cNMP-bd_dom_sf"/>
</dbReference>
<name>Q9KG77_HALH5</name>
<dbReference type="InterPro" id="IPR000595">
    <property type="entry name" value="cNMP-bd_dom"/>
</dbReference>
<dbReference type="InterPro" id="IPR014710">
    <property type="entry name" value="RmlC-like_jellyroll"/>
</dbReference>
<dbReference type="SMR" id="Q9KG77"/>
<dbReference type="PROSITE" id="PS50042">
    <property type="entry name" value="CNMP_BINDING_3"/>
    <property type="match status" value="1"/>
</dbReference>
<organism evidence="3 4">
    <name type="scientific">Halalkalibacterium halodurans (strain ATCC BAA-125 / DSM 18197 / FERM 7344 / JCM 9153 / C-125)</name>
    <name type="common">Bacillus halodurans</name>
    <dbReference type="NCBI Taxonomy" id="272558"/>
    <lineage>
        <taxon>Bacteria</taxon>
        <taxon>Bacillati</taxon>
        <taxon>Bacillota</taxon>
        <taxon>Bacilli</taxon>
        <taxon>Bacillales</taxon>
        <taxon>Bacillaceae</taxon>
        <taxon>Halalkalibacterium (ex Joshi et al. 2022)</taxon>
    </lineage>
</organism>
<protein>
    <submittedName>
        <fullName evidence="3">BH0235 protein</fullName>
    </submittedName>
</protein>
<reference evidence="3 4" key="1">
    <citation type="journal article" date="2000" name="Nucleic Acids Res.">
        <title>Complete genome sequence of the alkaliphilic bacterium Bacillus halodurans and genomic sequence comparison with Bacillus subtilis.</title>
        <authorList>
            <person name="Takami H."/>
            <person name="Nakasone K."/>
            <person name="Takaki Y."/>
            <person name="Maeno G."/>
            <person name="Sasaki R."/>
            <person name="Masui N."/>
            <person name="Fuji F."/>
            <person name="Hirama C."/>
            <person name="Nakamura Y."/>
            <person name="Ogasawara N."/>
            <person name="Kuhara S."/>
            <person name="Horikoshi K."/>
        </authorList>
    </citation>
    <scope>NUCLEOTIDE SEQUENCE [LARGE SCALE GENOMIC DNA]</scope>
    <source>
        <strain evidence="4">ATCC BAA-125 / DSM 18197 / FERM 7344 / JCM 9153 / C-125</strain>
    </source>
</reference>
<accession>Q9KG77</accession>
<keyword evidence="1" id="KW-0010">Activator</keyword>
<dbReference type="Gene3D" id="2.60.120.10">
    <property type="entry name" value="Jelly Rolls"/>
    <property type="match status" value="1"/>
</dbReference>
<dbReference type="RefSeq" id="WP_010896417.1">
    <property type="nucleotide sequence ID" value="NC_002570.2"/>
</dbReference>
<dbReference type="EMBL" id="BA000004">
    <property type="protein sequence ID" value="BAB03954.1"/>
    <property type="molecule type" value="Genomic_DNA"/>
</dbReference>
<sequence>MEFLKQFPIFQEMTDDEFERLTRIAMKRSYEPKAFVFMEGEEREAVFFIQSRLVKAYKIDEAGNG</sequence>
<dbReference type="Proteomes" id="UP000001258">
    <property type="component" value="Chromosome"/>
</dbReference>
<dbReference type="PIR" id="C83679">
    <property type="entry name" value="C83679"/>
</dbReference>
<evidence type="ECO:0000256" key="1">
    <source>
        <dbReference type="ARBA" id="ARBA00023159"/>
    </source>
</evidence>
<dbReference type="eggNOG" id="COG0664">
    <property type="taxonomic scope" value="Bacteria"/>
</dbReference>
<dbReference type="STRING" id="272558.gene:10726075"/>
<dbReference type="HOGENOM" id="CLU_2840617_0_0_9"/>
<evidence type="ECO:0000313" key="4">
    <source>
        <dbReference type="Proteomes" id="UP000001258"/>
    </source>
</evidence>
<proteinExistence type="predicted"/>
<evidence type="ECO:0000259" key="2">
    <source>
        <dbReference type="PROSITE" id="PS50042"/>
    </source>
</evidence>